<reference evidence="2 3" key="1">
    <citation type="submission" date="2018-10" db="EMBL/GenBank/DDBJ databases">
        <authorList>
            <person name="Ekblom R."/>
            <person name="Jareborg N."/>
        </authorList>
    </citation>
    <scope>NUCLEOTIDE SEQUENCE [LARGE SCALE GENOMIC DNA]</scope>
    <source>
        <tissue evidence="2">Muscle</tissue>
    </source>
</reference>
<sequence>MAQTMCLQKVIRVGSRTHCRLQQIPLPESEGTTGQAVPKQPGQGSRKTPEAQE</sequence>
<dbReference type="EMBL" id="CYRY02003573">
    <property type="protein sequence ID" value="VCW68188.1"/>
    <property type="molecule type" value="Genomic_DNA"/>
</dbReference>
<dbReference type="Proteomes" id="UP000269945">
    <property type="component" value="Unassembled WGS sequence"/>
</dbReference>
<proteinExistence type="predicted"/>
<gene>
    <name evidence="2" type="ORF">BN2614_LOCUS1</name>
</gene>
<organism evidence="2 3">
    <name type="scientific">Gulo gulo</name>
    <name type="common">Wolverine</name>
    <name type="synonym">Gluton</name>
    <dbReference type="NCBI Taxonomy" id="48420"/>
    <lineage>
        <taxon>Eukaryota</taxon>
        <taxon>Metazoa</taxon>
        <taxon>Chordata</taxon>
        <taxon>Craniata</taxon>
        <taxon>Vertebrata</taxon>
        <taxon>Euteleostomi</taxon>
        <taxon>Mammalia</taxon>
        <taxon>Eutheria</taxon>
        <taxon>Laurasiatheria</taxon>
        <taxon>Carnivora</taxon>
        <taxon>Caniformia</taxon>
        <taxon>Musteloidea</taxon>
        <taxon>Mustelidae</taxon>
        <taxon>Guloninae</taxon>
        <taxon>Gulo</taxon>
    </lineage>
</organism>
<protein>
    <submittedName>
        <fullName evidence="2">Uncharacterized protein</fullName>
    </submittedName>
</protein>
<evidence type="ECO:0000313" key="3">
    <source>
        <dbReference type="Proteomes" id="UP000269945"/>
    </source>
</evidence>
<keyword evidence="3" id="KW-1185">Reference proteome</keyword>
<feature type="region of interest" description="Disordered" evidence="1">
    <location>
        <begin position="24"/>
        <end position="53"/>
    </location>
</feature>
<accession>A0A9X9PVL2</accession>
<evidence type="ECO:0000256" key="1">
    <source>
        <dbReference type="SAM" id="MobiDB-lite"/>
    </source>
</evidence>
<comment type="caution">
    <text evidence="2">The sequence shown here is derived from an EMBL/GenBank/DDBJ whole genome shotgun (WGS) entry which is preliminary data.</text>
</comment>
<dbReference type="AlphaFoldDB" id="A0A9X9PVL2"/>
<evidence type="ECO:0000313" key="2">
    <source>
        <dbReference type="EMBL" id="VCW68188.1"/>
    </source>
</evidence>
<name>A0A9X9PVL2_GULGU</name>